<dbReference type="Proteomes" id="UP000038040">
    <property type="component" value="Unplaced"/>
</dbReference>
<feature type="transmembrane region" description="Helical" evidence="8">
    <location>
        <begin position="74"/>
        <end position="96"/>
    </location>
</feature>
<evidence type="ECO:0000256" key="2">
    <source>
        <dbReference type="ARBA" id="ARBA00009657"/>
    </source>
</evidence>
<feature type="transmembrane region" description="Helical" evidence="8">
    <location>
        <begin position="424"/>
        <end position="443"/>
    </location>
</feature>
<dbReference type="STRING" id="318479.A0A0N4UDE7"/>
<keyword evidence="3" id="KW-1003">Cell membrane</keyword>
<feature type="transmembrane region" description="Helical" evidence="8">
    <location>
        <begin position="116"/>
        <end position="136"/>
    </location>
</feature>
<proteinExistence type="inferred from homology"/>
<reference evidence="13" key="1">
    <citation type="submission" date="2017-02" db="UniProtKB">
        <authorList>
            <consortium name="WormBaseParasite"/>
        </authorList>
    </citation>
    <scope>IDENTIFICATION</scope>
</reference>
<keyword evidence="4 8" id="KW-0812">Transmembrane</keyword>
<reference evidence="10 12" key="2">
    <citation type="submission" date="2018-11" db="EMBL/GenBank/DDBJ databases">
        <authorList>
            <consortium name="Pathogen Informatics"/>
        </authorList>
    </citation>
    <scope>NUCLEOTIDE SEQUENCE [LARGE SCALE GENOMIC DNA]</scope>
</reference>
<dbReference type="InterPro" id="IPR004156">
    <property type="entry name" value="OATP"/>
</dbReference>
<dbReference type="WBParaSite" id="DME_0000535301-mRNA-1">
    <property type="protein sequence ID" value="DME_0000535301-mRNA-1"/>
    <property type="gene ID" value="DME_0000535301"/>
</dbReference>
<evidence type="ECO:0000256" key="5">
    <source>
        <dbReference type="ARBA" id="ARBA00022989"/>
    </source>
</evidence>
<keyword evidence="6 8" id="KW-0472">Membrane</keyword>
<feature type="transmembrane region" description="Helical" evidence="8">
    <location>
        <begin position="220"/>
        <end position="240"/>
    </location>
</feature>
<evidence type="ECO:0000256" key="8">
    <source>
        <dbReference type="SAM" id="Phobius"/>
    </source>
</evidence>
<dbReference type="Proteomes" id="UP000274756">
    <property type="component" value="Unassembled WGS sequence"/>
</dbReference>
<feature type="transmembrane region" description="Helical" evidence="8">
    <location>
        <begin position="260"/>
        <end position="282"/>
    </location>
</feature>
<evidence type="ECO:0000313" key="13">
    <source>
        <dbReference type="WBParaSite" id="DME_0000535301-mRNA-1"/>
    </source>
</evidence>
<feature type="transmembrane region" description="Helical" evidence="8">
    <location>
        <begin position="575"/>
        <end position="597"/>
    </location>
</feature>
<feature type="transmembrane region" description="Helical" evidence="8">
    <location>
        <begin position="535"/>
        <end position="563"/>
    </location>
</feature>
<gene>
    <name evidence="10" type="ORF">DME_LOCUS9152</name>
</gene>
<feature type="transmembrane region" description="Helical" evidence="8">
    <location>
        <begin position="302"/>
        <end position="322"/>
    </location>
</feature>
<dbReference type="Pfam" id="PF03137">
    <property type="entry name" value="OATP"/>
    <property type="match status" value="2"/>
</dbReference>
<dbReference type="GO" id="GO:0043252">
    <property type="term" value="P:sodium-independent organic anion transport"/>
    <property type="evidence" value="ECO:0007669"/>
    <property type="project" value="TreeGrafter"/>
</dbReference>
<evidence type="ECO:0000259" key="9">
    <source>
        <dbReference type="PROSITE" id="PS51465"/>
    </source>
</evidence>
<dbReference type="PANTHER" id="PTHR11388:SF76">
    <property type="entry name" value="SOLUTE CARRIER ORGANIC ANION TRANSPORTER FAMILY MEMBER"/>
    <property type="match status" value="1"/>
</dbReference>
<dbReference type="GO" id="GO:0016323">
    <property type="term" value="C:basolateral plasma membrane"/>
    <property type="evidence" value="ECO:0007669"/>
    <property type="project" value="TreeGrafter"/>
</dbReference>
<dbReference type="PANTHER" id="PTHR11388">
    <property type="entry name" value="ORGANIC ANION TRANSPORTER"/>
    <property type="match status" value="1"/>
</dbReference>
<dbReference type="SUPFAM" id="SSF103473">
    <property type="entry name" value="MFS general substrate transporter"/>
    <property type="match status" value="1"/>
</dbReference>
<evidence type="ECO:0000256" key="7">
    <source>
        <dbReference type="ARBA" id="ARBA00023157"/>
    </source>
</evidence>
<dbReference type="OrthoDB" id="5062115at2759"/>
<feature type="transmembrane region" description="Helical" evidence="8">
    <location>
        <begin position="328"/>
        <end position="345"/>
    </location>
</feature>
<feature type="transmembrane region" description="Helical" evidence="8">
    <location>
        <begin position="46"/>
        <end position="67"/>
    </location>
</feature>
<dbReference type="AlphaFoldDB" id="A0A0N4UDE7"/>
<dbReference type="GO" id="GO:0015347">
    <property type="term" value="F:sodium-independent organic anion transmembrane transporter activity"/>
    <property type="evidence" value="ECO:0007669"/>
    <property type="project" value="TreeGrafter"/>
</dbReference>
<dbReference type="Gene3D" id="1.20.1250.20">
    <property type="entry name" value="MFS general substrate transporter like domains"/>
    <property type="match status" value="1"/>
</dbReference>
<keyword evidence="12" id="KW-1185">Reference proteome</keyword>
<comment type="subcellular location">
    <subcellularLocation>
        <location evidence="1">Cell membrane</location>
        <topology evidence="1">Multi-pass membrane protein</topology>
    </subcellularLocation>
</comment>
<feature type="domain" description="Kazal-like" evidence="9">
    <location>
        <begin position="462"/>
        <end position="517"/>
    </location>
</feature>
<sequence length="673" mass="74690">MKISPCCFAGLFGVILLFEAIGGAYIFSTIQNLERQFQISSKLSGFIVSASDIGYISTAIFIAYFGSRGDRAKWIGFGAILAGLSYLMVASPNFIFSAHRPVINNTHLEVIVSFSFNSAIFPLIAEGNIPCLLVFIRFKRSNSIYSLILSELNDFIKGKNNENELKMLLQTFINNRLINSTEDMKIIRKTAIAPFSFCNQAMNDFRNKIKGITCSYKPSVWGPSLVLIIGLIGVGVSRSMPWSLGIPLLDDTVKKRQLPSYFAGVSTLKILGPVCGFLIGSLCNRIYYNLEPAEGLTANDPAWIGAWWLGFIFIAILFFSFVLSLNSLSFLISWKFLTIFIATYNEISAKRIYLALVFGRIIDSLAFRGYLIFLPKFLESHYGVPQHKVHMLLALFGIVGFATGTITGSIIVRKYKFTGRQAAIFILIFSIMNILVFASKIFLGCHSVVNSIDATVSSQTNHSLTKNCNKNCGCEFASLFPICSESGQAFFSPCHAGCREVNVNYESTDKLEFSSCDCLPRTLLKKEYCKDNCSIMLIIFFIAAITGSFVGGNCFVPGVLLLLRSVPASQRSISLGLQGLLVSLFGTLPSPTIWGVIIDSACLVWNHPCFNEKGACVIYSADALRTRMHLTYIIIRAISLTTDIYVVRNSKEIILFDEKDTSQRQERLEMKSI</sequence>
<keyword evidence="5 8" id="KW-1133">Transmembrane helix</keyword>
<dbReference type="CDD" id="cd17336">
    <property type="entry name" value="MFS_SLCO_OATP"/>
    <property type="match status" value="1"/>
</dbReference>
<organism evidence="11 13">
    <name type="scientific">Dracunculus medinensis</name>
    <name type="common">Guinea worm</name>
    <dbReference type="NCBI Taxonomy" id="318479"/>
    <lineage>
        <taxon>Eukaryota</taxon>
        <taxon>Metazoa</taxon>
        <taxon>Ecdysozoa</taxon>
        <taxon>Nematoda</taxon>
        <taxon>Chromadorea</taxon>
        <taxon>Rhabditida</taxon>
        <taxon>Spirurina</taxon>
        <taxon>Dracunculoidea</taxon>
        <taxon>Dracunculidae</taxon>
        <taxon>Dracunculus</taxon>
    </lineage>
</organism>
<evidence type="ECO:0000256" key="3">
    <source>
        <dbReference type="ARBA" id="ARBA00022475"/>
    </source>
</evidence>
<dbReference type="PROSITE" id="PS51465">
    <property type="entry name" value="KAZAL_2"/>
    <property type="match status" value="1"/>
</dbReference>
<name>A0A0N4UDE7_DRAME</name>
<evidence type="ECO:0000313" key="12">
    <source>
        <dbReference type="Proteomes" id="UP000274756"/>
    </source>
</evidence>
<dbReference type="InterPro" id="IPR002350">
    <property type="entry name" value="Kazal_dom"/>
</dbReference>
<comment type="similarity">
    <text evidence="2">Belongs to the organo anion transporter (TC 2.A.60) family.</text>
</comment>
<evidence type="ECO:0000256" key="6">
    <source>
        <dbReference type="ARBA" id="ARBA00023136"/>
    </source>
</evidence>
<evidence type="ECO:0000256" key="4">
    <source>
        <dbReference type="ARBA" id="ARBA00022692"/>
    </source>
</evidence>
<evidence type="ECO:0000313" key="10">
    <source>
        <dbReference type="EMBL" id="VDN59179.1"/>
    </source>
</evidence>
<feature type="transmembrane region" description="Helical" evidence="8">
    <location>
        <begin position="352"/>
        <end position="371"/>
    </location>
</feature>
<evidence type="ECO:0000256" key="1">
    <source>
        <dbReference type="ARBA" id="ARBA00004651"/>
    </source>
</evidence>
<dbReference type="InterPro" id="IPR036259">
    <property type="entry name" value="MFS_trans_sf"/>
</dbReference>
<dbReference type="EMBL" id="UYYG01001177">
    <property type="protein sequence ID" value="VDN59179.1"/>
    <property type="molecule type" value="Genomic_DNA"/>
</dbReference>
<feature type="transmembrane region" description="Helical" evidence="8">
    <location>
        <begin position="391"/>
        <end position="412"/>
    </location>
</feature>
<protein>
    <submittedName>
        <fullName evidence="13">Kazal-like domain-containing protein</fullName>
    </submittedName>
</protein>
<accession>A0A0N4UDE7</accession>
<evidence type="ECO:0000313" key="11">
    <source>
        <dbReference type="Proteomes" id="UP000038040"/>
    </source>
</evidence>
<keyword evidence="7" id="KW-1015">Disulfide bond</keyword>